<dbReference type="OrthoDB" id="3971593at2759"/>
<sequence>MAESLIKRIAAKPKAFQILPVELNQEIAHHLADDRDVVHFRASCYAAKDAIDDGKSFWLKRFHKNYDPPIAYDPSSPNYKAKIFNLYKKRSKYLAGSMVHFKIGATKKEEDTLKIVAEVINDSFRGPTWTSRTFSTGQPQLTCNNIEALKEFIHRSDIIENLFRPRPRKSKRASVAEIVEPQYSHLLAAIQLMFAPSILRFKGATYGFEDSQRWAYATIRAGPIFGGFNKLEVNMVWVLHVLNFFKYHICKREENTLYEPFKRLIRAEKPDFWNSSLHNGPADLGVHWKGTYAYLGTNEIEIVRAGNPSGTPLIDHNVDHGDSSIQTMEIDFPKDPAFHWPALFEHHLHSVTEDRPPRTRAQHRTGDDAEFERINQRFQATGYDDEDFEAAGWLNQLPSQHGIPGWKRVTMMKYFEDGHGGWDNNALWAYEGVVLPGGKIMLGRWWSPDTNVPGRDPYTGPFIFWNADPACDRLECDLHDINNS</sequence>
<name>A0A8H4N2I8_9PEZI</name>
<organism evidence="1 2">
    <name type="scientific">Botryosphaeria dothidea</name>
    <dbReference type="NCBI Taxonomy" id="55169"/>
    <lineage>
        <taxon>Eukaryota</taxon>
        <taxon>Fungi</taxon>
        <taxon>Dikarya</taxon>
        <taxon>Ascomycota</taxon>
        <taxon>Pezizomycotina</taxon>
        <taxon>Dothideomycetes</taxon>
        <taxon>Dothideomycetes incertae sedis</taxon>
        <taxon>Botryosphaeriales</taxon>
        <taxon>Botryosphaeriaceae</taxon>
        <taxon>Botryosphaeria</taxon>
    </lineage>
</organism>
<keyword evidence="2" id="KW-1185">Reference proteome</keyword>
<gene>
    <name evidence="1" type="ORF">GTA08_BOTSDO05150</name>
</gene>
<accession>A0A8H4N2I8</accession>
<dbReference type="Proteomes" id="UP000572817">
    <property type="component" value="Unassembled WGS sequence"/>
</dbReference>
<reference evidence="1" key="1">
    <citation type="submission" date="2020-04" db="EMBL/GenBank/DDBJ databases">
        <title>Genome Assembly and Annotation of Botryosphaeria dothidea sdau 11-99, a Latent Pathogen of Apple Fruit Ring Rot in China.</title>
        <authorList>
            <person name="Yu C."/>
            <person name="Diao Y."/>
            <person name="Lu Q."/>
            <person name="Zhao J."/>
            <person name="Cui S."/>
            <person name="Peng C."/>
            <person name="He B."/>
            <person name="Liu H."/>
        </authorList>
    </citation>
    <scope>NUCLEOTIDE SEQUENCE [LARGE SCALE GENOMIC DNA]</scope>
    <source>
        <strain evidence="1">Sdau11-99</strain>
    </source>
</reference>
<dbReference type="AlphaFoldDB" id="A0A8H4N2I8"/>
<protein>
    <submittedName>
        <fullName evidence="1">Uncharacterized protein</fullName>
    </submittedName>
</protein>
<evidence type="ECO:0000313" key="1">
    <source>
        <dbReference type="EMBL" id="KAF4306625.1"/>
    </source>
</evidence>
<dbReference type="EMBL" id="WWBZ02000033">
    <property type="protein sequence ID" value="KAF4306625.1"/>
    <property type="molecule type" value="Genomic_DNA"/>
</dbReference>
<evidence type="ECO:0000313" key="2">
    <source>
        <dbReference type="Proteomes" id="UP000572817"/>
    </source>
</evidence>
<comment type="caution">
    <text evidence="1">The sequence shown here is derived from an EMBL/GenBank/DDBJ whole genome shotgun (WGS) entry which is preliminary data.</text>
</comment>
<proteinExistence type="predicted"/>